<evidence type="ECO:0000313" key="2">
    <source>
        <dbReference type="Proteomes" id="UP000076532"/>
    </source>
</evidence>
<protein>
    <submittedName>
        <fullName evidence="1">Uncharacterized protein</fullName>
    </submittedName>
</protein>
<dbReference type="Proteomes" id="UP000076532">
    <property type="component" value="Unassembled WGS sequence"/>
</dbReference>
<accession>A0A166UIT4</accession>
<keyword evidence="2" id="KW-1185">Reference proteome</keyword>
<dbReference type="AlphaFoldDB" id="A0A166UIT4"/>
<evidence type="ECO:0000313" key="1">
    <source>
        <dbReference type="EMBL" id="KZP31730.1"/>
    </source>
</evidence>
<gene>
    <name evidence="1" type="ORF">FIBSPDRAFT_813345</name>
</gene>
<dbReference type="OrthoDB" id="3197992at2759"/>
<sequence>MVGDQHRGCGHYVVAYYTGEIFDCHQSECKLSADHKHKTSKTCFCNTEYREMRKVQNLFQVKCDDCKARDEAERTAEFHRRVGRP</sequence>
<dbReference type="EMBL" id="KV417488">
    <property type="protein sequence ID" value="KZP31730.1"/>
    <property type="molecule type" value="Genomic_DNA"/>
</dbReference>
<reference evidence="1 2" key="1">
    <citation type="journal article" date="2016" name="Mol. Biol. Evol.">
        <title>Comparative Genomics of Early-Diverging Mushroom-Forming Fungi Provides Insights into the Origins of Lignocellulose Decay Capabilities.</title>
        <authorList>
            <person name="Nagy L.G."/>
            <person name="Riley R."/>
            <person name="Tritt A."/>
            <person name="Adam C."/>
            <person name="Daum C."/>
            <person name="Floudas D."/>
            <person name="Sun H."/>
            <person name="Yadav J.S."/>
            <person name="Pangilinan J."/>
            <person name="Larsson K.H."/>
            <person name="Matsuura K."/>
            <person name="Barry K."/>
            <person name="Labutti K."/>
            <person name="Kuo R."/>
            <person name="Ohm R.A."/>
            <person name="Bhattacharya S.S."/>
            <person name="Shirouzu T."/>
            <person name="Yoshinaga Y."/>
            <person name="Martin F.M."/>
            <person name="Grigoriev I.V."/>
            <person name="Hibbett D.S."/>
        </authorList>
    </citation>
    <scope>NUCLEOTIDE SEQUENCE [LARGE SCALE GENOMIC DNA]</scope>
    <source>
        <strain evidence="1 2">CBS 109695</strain>
    </source>
</reference>
<name>A0A166UIT4_9AGAM</name>
<organism evidence="1 2">
    <name type="scientific">Athelia psychrophila</name>
    <dbReference type="NCBI Taxonomy" id="1759441"/>
    <lineage>
        <taxon>Eukaryota</taxon>
        <taxon>Fungi</taxon>
        <taxon>Dikarya</taxon>
        <taxon>Basidiomycota</taxon>
        <taxon>Agaricomycotina</taxon>
        <taxon>Agaricomycetes</taxon>
        <taxon>Agaricomycetidae</taxon>
        <taxon>Atheliales</taxon>
        <taxon>Atheliaceae</taxon>
        <taxon>Athelia</taxon>
    </lineage>
</organism>
<proteinExistence type="predicted"/>